<dbReference type="InterPro" id="IPR011467">
    <property type="entry name" value="DUF1573"/>
</dbReference>
<dbReference type="PANTHER" id="PTHR37833:SF1">
    <property type="entry name" value="SIGNAL PEPTIDE PROTEIN"/>
    <property type="match status" value="1"/>
</dbReference>
<name>A0A327RKM8_9FLAO</name>
<dbReference type="OrthoDB" id="826619at2"/>
<dbReference type="Pfam" id="PF07610">
    <property type="entry name" value="DUF1573"/>
    <property type="match status" value="1"/>
</dbReference>
<comment type="caution">
    <text evidence="3">The sequence shown here is derived from an EMBL/GenBank/DDBJ whole genome shotgun (WGS) entry which is preliminary data.</text>
</comment>
<evidence type="ECO:0000313" key="4">
    <source>
        <dbReference type="Proteomes" id="UP000248703"/>
    </source>
</evidence>
<keyword evidence="4" id="KW-1185">Reference proteome</keyword>
<sequence length="165" mass="17545">MKKVMILLSAICLISLSSCKEDATAKIDSGNVAEAAERDAKSNKLPVITFDKKEHDFGEIISGTPQETVFTYTNTGEAPLVITDIKSTCGCTVPKDWSREPLAVGESDKFTVKFNGKGANKTSKVINITANTATGKESVKITAFIKPDPNAPKPAANTNLGPVTQ</sequence>
<dbReference type="RefSeq" id="WP_111659078.1">
    <property type="nucleotide sequence ID" value="NZ_QLLO01000002.1"/>
</dbReference>
<dbReference type="PANTHER" id="PTHR37833">
    <property type="entry name" value="LIPOPROTEIN-RELATED"/>
    <property type="match status" value="1"/>
</dbReference>
<feature type="region of interest" description="Disordered" evidence="1">
    <location>
        <begin position="146"/>
        <end position="165"/>
    </location>
</feature>
<dbReference type="EMBL" id="QLLO01000002">
    <property type="protein sequence ID" value="RAJ16961.1"/>
    <property type="molecule type" value="Genomic_DNA"/>
</dbReference>
<dbReference type="PROSITE" id="PS51257">
    <property type="entry name" value="PROKAR_LIPOPROTEIN"/>
    <property type="match status" value="1"/>
</dbReference>
<evidence type="ECO:0000256" key="1">
    <source>
        <dbReference type="SAM" id="MobiDB-lite"/>
    </source>
</evidence>
<reference evidence="3 4" key="1">
    <citation type="submission" date="2018-06" db="EMBL/GenBank/DDBJ databases">
        <title>Genomic Encyclopedia of Archaeal and Bacterial Type Strains, Phase II (KMG-II): from individual species to whole genera.</title>
        <authorList>
            <person name="Goeker M."/>
        </authorList>
    </citation>
    <scope>NUCLEOTIDE SEQUENCE [LARGE SCALE GENOMIC DNA]</scope>
    <source>
        <strain evidence="3 4">DSM 24464</strain>
    </source>
</reference>
<evidence type="ECO:0000256" key="2">
    <source>
        <dbReference type="SAM" id="SignalP"/>
    </source>
</evidence>
<dbReference type="Proteomes" id="UP000248703">
    <property type="component" value="Unassembled WGS sequence"/>
</dbReference>
<feature type="signal peptide" evidence="2">
    <location>
        <begin position="1"/>
        <end position="20"/>
    </location>
</feature>
<keyword evidence="2" id="KW-0732">Signal</keyword>
<feature type="chain" id="PRO_5016323554" evidence="2">
    <location>
        <begin position="21"/>
        <end position="165"/>
    </location>
</feature>
<accession>A0A327RKM8</accession>
<evidence type="ECO:0000313" key="3">
    <source>
        <dbReference type="EMBL" id="RAJ16961.1"/>
    </source>
</evidence>
<dbReference type="Gene3D" id="2.60.40.10">
    <property type="entry name" value="Immunoglobulins"/>
    <property type="match status" value="1"/>
</dbReference>
<gene>
    <name evidence="3" type="ORF">LY08_00739</name>
</gene>
<dbReference type="InterPro" id="IPR013783">
    <property type="entry name" value="Ig-like_fold"/>
</dbReference>
<organism evidence="3 4">
    <name type="scientific">Olleya aquimaris</name>
    <dbReference type="NCBI Taxonomy" id="639310"/>
    <lineage>
        <taxon>Bacteria</taxon>
        <taxon>Pseudomonadati</taxon>
        <taxon>Bacteroidota</taxon>
        <taxon>Flavobacteriia</taxon>
        <taxon>Flavobacteriales</taxon>
        <taxon>Flavobacteriaceae</taxon>
    </lineage>
</organism>
<protein>
    <submittedName>
        <fullName evidence="3">Uncharacterized protein DUF1573</fullName>
    </submittedName>
</protein>
<dbReference type="AlphaFoldDB" id="A0A327RKM8"/>
<proteinExistence type="predicted"/>